<reference evidence="5 6" key="1">
    <citation type="submission" date="2020-08" db="EMBL/GenBank/DDBJ databases">
        <authorList>
            <person name="Liu C."/>
            <person name="Sun Q."/>
        </authorList>
    </citation>
    <scope>NUCLEOTIDE SEQUENCE [LARGE SCALE GENOMIC DNA]</scope>
    <source>
        <strain evidence="5 6">N22</strain>
    </source>
</reference>
<evidence type="ECO:0000313" key="6">
    <source>
        <dbReference type="Proteomes" id="UP000587396"/>
    </source>
</evidence>
<dbReference type="AlphaFoldDB" id="A0A842JJ67"/>
<dbReference type="InterPro" id="IPR009061">
    <property type="entry name" value="DNA-bd_dom_put_sf"/>
</dbReference>
<gene>
    <name evidence="5" type="ORF">H7313_07295</name>
</gene>
<evidence type="ECO:0000313" key="5">
    <source>
        <dbReference type="EMBL" id="MBC2889150.1"/>
    </source>
</evidence>
<protein>
    <submittedName>
        <fullName evidence="5">MerR family transcriptional regulator</fullName>
    </submittedName>
</protein>
<dbReference type="EMBL" id="JACMSE010000004">
    <property type="protein sequence ID" value="MBC2889150.1"/>
    <property type="molecule type" value="Genomic_DNA"/>
</dbReference>
<dbReference type="SUPFAM" id="SSF46955">
    <property type="entry name" value="Putative DNA-binding domain"/>
    <property type="match status" value="1"/>
</dbReference>
<keyword evidence="2" id="KW-0238">DNA-binding</keyword>
<keyword evidence="1" id="KW-0805">Transcription regulation</keyword>
<sequence length="260" mass="29550">MEYPKRYDIKDAARYLGVAPSALRYWEREGLVTAERNGANDYRRYSVHDLIDAGEIVFYRKLGVPVKELQGYRSLSLETLDEALADTQSDIERRIAELEAVGTRLARQRNLNACAKRLARGGMRPGIPAIKRLSPLDYDSQRQWQLFVDEPWRYGIIVEAARPDVYREAVVDLPASEGETIWPESAEANRREKGGRATRSLECLLRIDPETDETNAPVLFAEAVRYGLRARLIIGSYLLAAADDGADGPRWDYYRAWVIA</sequence>
<dbReference type="GO" id="GO:0003700">
    <property type="term" value="F:DNA-binding transcription factor activity"/>
    <property type="evidence" value="ECO:0007669"/>
    <property type="project" value="InterPro"/>
</dbReference>
<evidence type="ECO:0000256" key="1">
    <source>
        <dbReference type="ARBA" id="ARBA00023015"/>
    </source>
</evidence>
<keyword evidence="3" id="KW-0804">Transcription</keyword>
<dbReference type="PANTHER" id="PTHR30204:SF94">
    <property type="entry name" value="HEAVY METAL-DEPENDENT TRANSCRIPTIONAL REGULATOR HI_0293-RELATED"/>
    <property type="match status" value="1"/>
</dbReference>
<dbReference type="Pfam" id="PF13411">
    <property type="entry name" value="MerR_1"/>
    <property type="match status" value="1"/>
</dbReference>
<comment type="caution">
    <text evidence="5">The sequence shown here is derived from an EMBL/GenBank/DDBJ whole genome shotgun (WGS) entry which is preliminary data.</text>
</comment>
<organism evidence="5 6">
    <name type="scientific">Gordonibacter massiliensis</name>
    <name type="common">ex Traore et al. 2017</name>
    <dbReference type="NCBI Taxonomy" id="1841863"/>
    <lineage>
        <taxon>Bacteria</taxon>
        <taxon>Bacillati</taxon>
        <taxon>Actinomycetota</taxon>
        <taxon>Coriobacteriia</taxon>
        <taxon>Eggerthellales</taxon>
        <taxon>Eggerthellaceae</taxon>
        <taxon>Gordonibacter</taxon>
    </lineage>
</organism>
<dbReference type="InterPro" id="IPR047057">
    <property type="entry name" value="MerR_fam"/>
</dbReference>
<keyword evidence="6" id="KW-1185">Reference proteome</keyword>
<dbReference type="SMART" id="SM00422">
    <property type="entry name" value="HTH_MERR"/>
    <property type="match status" value="1"/>
</dbReference>
<dbReference type="InterPro" id="IPR000551">
    <property type="entry name" value="MerR-type_HTH_dom"/>
</dbReference>
<dbReference type="GO" id="GO:0003677">
    <property type="term" value="F:DNA binding"/>
    <property type="evidence" value="ECO:0007669"/>
    <property type="project" value="UniProtKB-KW"/>
</dbReference>
<proteinExistence type="predicted"/>
<feature type="domain" description="HTH merR-type" evidence="4">
    <location>
        <begin position="6"/>
        <end position="75"/>
    </location>
</feature>
<dbReference type="Gene3D" id="1.10.1660.10">
    <property type="match status" value="1"/>
</dbReference>
<evidence type="ECO:0000259" key="4">
    <source>
        <dbReference type="PROSITE" id="PS50937"/>
    </source>
</evidence>
<evidence type="ECO:0000256" key="3">
    <source>
        <dbReference type="ARBA" id="ARBA00023163"/>
    </source>
</evidence>
<dbReference type="Proteomes" id="UP000587396">
    <property type="component" value="Unassembled WGS sequence"/>
</dbReference>
<evidence type="ECO:0000256" key="2">
    <source>
        <dbReference type="ARBA" id="ARBA00023125"/>
    </source>
</evidence>
<dbReference type="CDD" id="cd00592">
    <property type="entry name" value="HTH_MerR-like"/>
    <property type="match status" value="1"/>
</dbReference>
<name>A0A842JJ67_9ACTN</name>
<accession>A0A842JJ67</accession>
<dbReference type="RefSeq" id="WP_185905028.1">
    <property type="nucleotide sequence ID" value="NZ_JACMSE010000004.1"/>
</dbReference>
<dbReference type="PANTHER" id="PTHR30204">
    <property type="entry name" value="REDOX-CYCLING DRUG-SENSING TRANSCRIPTIONAL ACTIVATOR SOXR"/>
    <property type="match status" value="1"/>
</dbReference>
<dbReference type="PROSITE" id="PS50937">
    <property type="entry name" value="HTH_MERR_2"/>
    <property type="match status" value="1"/>
</dbReference>